<evidence type="ECO:0000313" key="5">
    <source>
        <dbReference type="EMBL" id="KAK7405152.1"/>
    </source>
</evidence>
<gene>
    <name evidence="5" type="ORF">VNO78_06350</name>
</gene>
<sequence>MAILTILLFVTKLSVFFSKFSAATDTITQFEPLEDNTTLVSKDGTFELGLFTPGTVLLTNNPEEVLFKGSTEYYRSGPSQGPKFSGNPSTSNSVANYTLVSNNDGYYITYSITDKSVISRILLNQTLYLRQRLTWNKDSQSWRVSSQLPSDLCDVYNTCGAFGVCDINLAPVCNCLDGFKPKVPQNWSQMNWNEGCVHNQTWRCRGKGRDGFMKYEILL</sequence>
<organism evidence="5 6">
    <name type="scientific">Psophocarpus tetragonolobus</name>
    <name type="common">Winged bean</name>
    <name type="synonym">Dolichos tetragonolobus</name>
    <dbReference type="NCBI Taxonomy" id="3891"/>
    <lineage>
        <taxon>Eukaryota</taxon>
        <taxon>Viridiplantae</taxon>
        <taxon>Streptophyta</taxon>
        <taxon>Embryophyta</taxon>
        <taxon>Tracheophyta</taxon>
        <taxon>Spermatophyta</taxon>
        <taxon>Magnoliopsida</taxon>
        <taxon>eudicotyledons</taxon>
        <taxon>Gunneridae</taxon>
        <taxon>Pentapetalae</taxon>
        <taxon>rosids</taxon>
        <taxon>fabids</taxon>
        <taxon>Fabales</taxon>
        <taxon>Fabaceae</taxon>
        <taxon>Papilionoideae</taxon>
        <taxon>50 kb inversion clade</taxon>
        <taxon>NPAAA clade</taxon>
        <taxon>indigoferoid/millettioid clade</taxon>
        <taxon>Phaseoleae</taxon>
        <taxon>Psophocarpus</taxon>
    </lineage>
</organism>
<feature type="signal peptide" evidence="3">
    <location>
        <begin position="1"/>
        <end position="22"/>
    </location>
</feature>
<dbReference type="PANTHER" id="PTHR32444">
    <property type="entry name" value="BULB-TYPE LECTIN DOMAIN-CONTAINING PROTEIN"/>
    <property type="match status" value="1"/>
</dbReference>
<dbReference type="InterPro" id="IPR000858">
    <property type="entry name" value="S_locus_glycoprot_dom"/>
</dbReference>
<evidence type="ECO:0000259" key="4">
    <source>
        <dbReference type="Pfam" id="PF00954"/>
    </source>
</evidence>
<evidence type="ECO:0000256" key="3">
    <source>
        <dbReference type="SAM" id="SignalP"/>
    </source>
</evidence>
<name>A0AAN9STH6_PSOTE</name>
<dbReference type="Proteomes" id="UP001386955">
    <property type="component" value="Unassembled WGS sequence"/>
</dbReference>
<proteinExistence type="predicted"/>
<dbReference type="AlphaFoldDB" id="A0AAN9STH6"/>
<comment type="caution">
    <text evidence="5">The sequence shown here is derived from an EMBL/GenBank/DDBJ whole genome shotgun (WGS) entry which is preliminary data.</text>
</comment>
<evidence type="ECO:0000313" key="6">
    <source>
        <dbReference type="Proteomes" id="UP001386955"/>
    </source>
</evidence>
<evidence type="ECO:0000256" key="1">
    <source>
        <dbReference type="ARBA" id="ARBA00022729"/>
    </source>
</evidence>
<keyword evidence="2" id="KW-1015">Disulfide bond</keyword>
<feature type="chain" id="PRO_5043041673" description="S-locus glycoprotein domain-containing protein" evidence="3">
    <location>
        <begin position="23"/>
        <end position="219"/>
    </location>
</feature>
<feature type="domain" description="S-locus glycoprotein" evidence="4">
    <location>
        <begin position="74"/>
        <end position="182"/>
    </location>
</feature>
<keyword evidence="6" id="KW-1185">Reference proteome</keyword>
<keyword evidence="1 3" id="KW-0732">Signal</keyword>
<reference evidence="5 6" key="1">
    <citation type="submission" date="2024-01" db="EMBL/GenBank/DDBJ databases">
        <title>The genomes of 5 underutilized Papilionoideae crops provide insights into root nodulation and disease resistanc.</title>
        <authorList>
            <person name="Jiang F."/>
        </authorList>
    </citation>
    <scope>NUCLEOTIDE SEQUENCE [LARGE SCALE GENOMIC DNA]</scope>
    <source>
        <strain evidence="5">DUOXIRENSHENG_FW03</strain>
        <tissue evidence="5">Leaves</tissue>
    </source>
</reference>
<dbReference type="Gene3D" id="2.90.10.10">
    <property type="entry name" value="Bulb-type lectin domain"/>
    <property type="match status" value="1"/>
</dbReference>
<dbReference type="InterPro" id="IPR036426">
    <property type="entry name" value="Bulb-type_lectin_dom_sf"/>
</dbReference>
<accession>A0AAN9STH6</accession>
<dbReference type="PANTHER" id="PTHR32444:SF183">
    <property type="entry name" value="APPLE DOMAIN-CONTAINING PROTEIN"/>
    <property type="match status" value="1"/>
</dbReference>
<dbReference type="EMBL" id="JAYMYS010000002">
    <property type="protein sequence ID" value="KAK7405152.1"/>
    <property type="molecule type" value="Genomic_DNA"/>
</dbReference>
<protein>
    <recommendedName>
        <fullName evidence="4">S-locus glycoprotein domain-containing protein</fullName>
    </recommendedName>
</protein>
<evidence type="ECO:0000256" key="2">
    <source>
        <dbReference type="ARBA" id="ARBA00023157"/>
    </source>
</evidence>
<dbReference type="GO" id="GO:0048544">
    <property type="term" value="P:recognition of pollen"/>
    <property type="evidence" value="ECO:0007669"/>
    <property type="project" value="InterPro"/>
</dbReference>
<dbReference type="Pfam" id="PF00954">
    <property type="entry name" value="S_locus_glycop"/>
    <property type="match status" value="1"/>
</dbReference>